<reference evidence="1 2" key="1">
    <citation type="submission" date="2023-08" db="EMBL/GenBank/DDBJ databases">
        <authorList>
            <person name="Girao M."/>
            <person name="Carvalho M.F."/>
        </authorList>
    </citation>
    <scope>NUCLEOTIDE SEQUENCE [LARGE SCALE GENOMIC DNA]</scope>
    <source>
        <strain evidence="1 2">CC-R104</strain>
    </source>
</reference>
<keyword evidence="2" id="KW-1185">Reference proteome</keyword>
<evidence type="ECO:0008006" key="3">
    <source>
        <dbReference type="Google" id="ProtNLM"/>
    </source>
</evidence>
<accession>A0ABU7JNK9</accession>
<sequence length="343" mass="36354">MGLMTGCATVAASIPTTAPAAEPSPVHPHTYGRDIAPPDKMLREIAERVRRIDPCALIPESVVAPYGEVRQFGPQTRLDSCTAVVHPTGGNPLDELTVAVELSPPSGDEGERVSGFGRNEVYRVHDTHGRTSQCTLRFAFTVPVTVAVDGAPPTRFGTVEAQHRRAEDSAAPGADVCEIAGDTLRVTLARIPSLPARPGTGPGRIRLAAADPCEVIGGLEETELLHWHIDSAPYRCAFRTLTADGGPTTWSVSFGLEPEYMLVDGDHAQEVKFDGRSLFVRGGDGYCRVAAPVAEVVDTNRPGVAEHSKPSGRNVPTVVLSSDTAECDRLVPLAADLADLAVT</sequence>
<organism evidence="1 2">
    <name type="scientific">Rhodococcus chondri</name>
    <dbReference type="NCBI Taxonomy" id="3065941"/>
    <lineage>
        <taxon>Bacteria</taxon>
        <taxon>Bacillati</taxon>
        <taxon>Actinomycetota</taxon>
        <taxon>Actinomycetes</taxon>
        <taxon>Mycobacteriales</taxon>
        <taxon>Nocardiaceae</taxon>
        <taxon>Rhodococcus</taxon>
    </lineage>
</organism>
<dbReference type="Proteomes" id="UP001331936">
    <property type="component" value="Unassembled WGS sequence"/>
</dbReference>
<dbReference type="RefSeq" id="WP_330151061.1">
    <property type="nucleotide sequence ID" value="NZ_JAUZMZ010000020.1"/>
</dbReference>
<dbReference type="EMBL" id="JAUZMZ010000020">
    <property type="protein sequence ID" value="MEE2031624.1"/>
    <property type="molecule type" value="Genomic_DNA"/>
</dbReference>
<gene>
    <name evidence="1" type="ORF">Q8814_05755</name>
</gene>
<comment type="caution">
    <text evidence="1">The sequence shown here is derived from an EMBL/GenBank/DDBJ whole genome shotgun (WGS) entry which is preliminary data.</text>
</comment>
<proteinExistence type="predicted"/>
<protein>
    <recommendedName>
        <fullName evidence="3">Secreted protein</fullName>
    </recommendedName>
</protein>
<evidence type="ECO:0000313" key="1">
    <source>
        <dbReference type="EMBL" id="MEE2031624.1"/>
    </source>
</evidence>
<name>A0ABU7JNK9_9NOCA</name>
<evidence type="ECO:0000313" key="2">
    <source>
        <dbReference type="Proteomes" id="UP001331936"/>
    </source>
</evidence>